<dbReference type="AlphaFoldDB" id="A0A849BK52"/>
<comment type="caution">
    <text evidence="11">The sequence shown here is derived from an EMBL/GenBank/DDBJ whole genome shotgun (WGS) entry which is preliminary data.</text>
</comment>
<dbReference type="EC" id="2.3.1.269" evidence="9"/>
<dbReference type="HAMAP" id="MF_01148">
    <property type="entry name" value="Lnt"/>
    <property type="match status" value="1"/>
</dbReference>
<dbReference type="InterPro" id="IPR003010">
    <property type="entry name" value="C-N_Hydrolase"/>
</dbReference>
<dbReference type="Gene3D" id="3.60.110.10">
    <property type="entry name" value="Carbon-nitrogen hydrolase"/>
    <property type="match status" value="1"/>
</dbReference>
<evidence type="ECO:0000313" key="12">
    <source>
        <dbReference type="Proteomes" id="UP000542973"/>
    </source>
</evidence>
<name>A0A849BK52_9BURK</name>
<evidence type="ECO:0000256" key="8">
    <source>
        <dbReference type="ARBA" id="ARBA00023315"/>
    </source>
</evidence>
<dbReference type="PANTHER" id="PTHR38686:SF1">
    <property type="entry name" value="APOLIPOPROTEIN N-ACYLTRANSFERASE"/>
    <property type="match status" value="1"/>
</dbReference>
<dbReference type="InterPro" id="IPR004563">
    <property type="entry name" value="Apolipo_AcylTrfase"/>
</dbReference>
<feature type="transmembrane region" description="Helical" evidence="9">
    <location>
        <begin position="248"/>
        <end position="270"/>
    </location>
</feature>
<dbReference type="Pfam" id="PF00795">
    <property type="entry name" value="CN_hydrolase"/>
    <property type="match status" value="1"/>
</dbReference>
<dbReference type="Pfam" id="PF20154">
    <property type="entry name" value="LNT_N"/>
    <property type="match status" value="1"/>
</dbReference>
<feature type="transmembrane region" description="Helical" evidence="9">
    <location>
        <begin position="207"/>
        <end position="227"/>
    </location>
</feature>
<evidence type="ECO:0000259" key="10">
    <source>
        <dbReference type="PROSITE" id="PS50263"/>
    </source>
</evidence>
<proteinExistence type="inferred from homology"/>
<accession>A0A849BK52</accession>
<keyword evidence="3 9" id="KW-1003">Cell membrane</keyword>
<keyword evidence="7 9" id="KW-0472">Membrane</keyword>
<gene>
    <name evidence="9 11" type="primary">lnt</name>
    <name evidence="11" type="ORF">HLB16_24955</name>
</gene>
<evidence type="ECO:0000256" key="1">
    <source>
        <dbReference type="ARBA" id="ARBA00004651"/>
    </source>
</evidence>
<dbReference type="EMBL" id="JABEMD010000075">
    <property type="protein sequence ID" value="NNH14103.1"/>
    <property type="molecule type" value="Genomic_DNA"/>
</dbReference>
<evidence type="ECO:0000313" key="11">
    <source>
        <dbReference type="EMBL" id="NNH14103.1"/>
    </source>
</evidence>
<feature type="transmembrane region" description="Helical" evidence="9">
    <location>
        <begin position="76"/>
        <end position="96"/>
    </location>
</feature>
<organism evidence="11 12">
    <name type="scientific">Cupriavidus gilardii</name>
    <dbReference type="NCBI Taxonomy" id="82541"/>
    <lineage>
        <taxon>Bacteria</taxon>
        <taxon>Pseudomonadati</taxon>
        <taxon>Pseudomonadota</taxon>
        <taxon>Betaproteobacteria</taxon>
        <taxon>Burkholderiales</taxon>
        <taxon>Burkholderiaceae</taxon>
        <taxon>Cupriavidus</taxon>
    </lineage>
</organism>
<comment type="catalytic activity">
    <reaction evidence="9">
        <text>N-terminal S-1,2-diacyl-sn-glyceryl-L-cysteinyl-[lipoprotein] + a glycerophospholipid = N-acyl-S-1,2-diacyl-sn-glyceryl-L-cysteinyl-[lipoprotein] + a 2-acyl-sn-glycero-3-phospholipid + H(+)</text>
        <dbReference type="Rhea" id="RHEA:48228"/>
        <dbReference type="Rhea" id="RHEA-COMP:14681"/>
        <dbReference type="Rhea" id="RHEA-COMP:14684"/>
        <dbReference type="ChEBI" id="CHEBI:15378"/>
        <dbReference type="ChEBI" id="CHEBI:136912"/>
        <dbReference type="ChEBI" id="CHEBI:140656"/>
        <dbReference type="ChEBI" id="CHEBI:140657"/>
        <dbReference type="ChEBI" id="CHEBI:140660"/>
        <dbReference type="EC" id="2.3.1.269"/>
    </reaction>
</comment>
<dbReference type="RefSeq" id="WP_151022266.1">
    <property type="nucleotide sequence ID" value="NZ_BAAAEB010000026.1"/>
</dbReference>
<dbReference type="CDD" id="cd07571">
    <property type="entry name" value="ALP_N-acyl_transferase"/>
    <property type="match status" value="1"/>
</dbReference>
<evidence type="ECO:0000256" key="4">
    <source>
        <dbReference type="ARBA" id="ARBA00022679"/>
    </source>
</evidence>
<keyword evidence="6 9" id="KW-1133">Transmembrane helix</keyword>
<feature type="transmembrane region" description="Helical" evidence="9">
    <location>
        <begin position="30"/>
        <end position="46"/>
    </location>
</feature>
<comment type="subcellular location">
    <subcellularLocation>
        <location evidence="1 9">Cell membrane</location>
        <topology evidence="1 9">Multi-pass membrane protein</topology>
    </subcellularLocation>
</comment>
<feature type="domain" description="CN hydrolase" evidence="10">
    <location>
        <begin position="287"/>
        <end position="528"/>
    </location>
</feature>
<evidence type="ECO:0000256" key="9">
    <source>
        <dbReference type="HAMAP-Rule" id="MF_01148"/>
    </source>
</evidence>
<comment type="pathway">
    <text evidence="9">Protein modification; lipoprotein biosynthesis (N-acyl transfer).</text>
</comment>
<dbReference type="UniPathway" id="UPA00666"/>
<evidence type="ECO:0000256" key="5">
    <source>
        <dbReference type="ARBA" id="ARBA00022692"/>
    </source>
</evidence>
<evidence type="ECO:0000256" key="2">
    <source>
        <dbReference type="ARBA" id="ARBA00010065"/>
    </source>
</evidence>
<evidence type="ECO:0000256" key="3">
    <source>
        <dbReference type="ARBA" id="ARBA00022475"/>
    </source>
</evidence>
<keyword evidence="4 9" id="KW-0808">Transferase</keyword>
<dbReference type="GO" id="GO:0042158">
    <property type="term" value="P:lipoprotein biosynthetic process"/>
    <property type="evidence" value="ECO:0007669"/>
    <property type="project" value="UniProtKB-UniRule"/>
</dbReference>
<feature type="transmembrane region" description="Helical" evidence="9">
    <location>
        <begin position="52"/>
        <end position="69"/>
    </location>
</feature>
<evidence type="ECO:0000256" key="7">
    <source>
        <dbReference type="ARBA" id="ARBA00023136"/>
    </source>
</evidence>
<protein>
    <recommendedName>
        <fullName evidence="9">Apolipoprotein N-acyltransferase</fullName>
        <shortName evidence="9">ALP N-acyltransferase</shortName>
        <ecNumber evidence="9">2.3.1.269</ecNumber>
    </recommendedName>
</protein>
<dbReference type="InterPro" id="IPR036526">
    <property type="entry name" value="C-N_Hydrolase_sf"/>
</dbReference>
<comment type="similarity">
    <text evidence="2 9">Belongs to the CN hydrolase family. Apolipoprotein N-acyltransferase subfamily.</text>
</comment>
<keyword evidence="8 9" id="KW-0012">Acyltransferase</keyword>
<reference evidence="11 12" key="1">
    <citation type="submission" date="2020-05" db="EMBL/GenBank/DDBJ databases">
        <title>MicrobeNet Type strains.</title>
        <authorList>
            <person name="Nicholson A.C."/>
        </authorList>
    </citation>
    <scope>NUCLEOTIDE SEQUENCE [LARGE SCALE GENOMIC DNA]</scope>
    <source>
        <strain evidence="11 12">ATCC 700815</strain>
    </source>
</reference>
<feature type="transmembrane region" description="Helical" evidence="9">
    <location>
        <begin position="108"/>
        <end position="132"/>
    </location>
</feature>
<keyword evidence="11" id="KW-0449">Lipoprotein</keyword>
<dbReference type="Proteomes" id="UP000542973">
    <property type="component" value="Unassembled WGS sequence"/>
</dbReference>
<dbReference type="PANTHER" id="PTHR38686">
    <property type="entry name" value="APOLIPOPROTEIN N-ACYLTRANSFERASE"/>
    <property type="match status" value="1"/>
</dbReference>
<comment type="function">
    <text evidence="9">Catalyzes the phospholipid dependent N-acylation of the N-terminal cysteine of apolipoprotein, the last step in lipoprotein maturation.</text>
</comment>
<dbReference type="PROSITE" id="PS50263">
    <property type="entry name" value="CN_HYDROLASE"/>
    <property type="match status" value="1"/>
</dbReference>
<dbReference type="NCBIfam" id="TIGR00546">
    <property type="entry name" value="lnt"/>
    <property type="match status" value="1"/>
</dbReference>
<keyword evidence="5 9" id="KW-0812">Transmembrane</keyword>
<dbReference type="InterPro" id="IPR045378">
    <property type="entry name" value="LNT_N"/>
</dbReference>
<feature type="transmembrane region" description="Helical" evidence="9">
    <location>
        <begin position="153"/>
        <end position="174"/>
    </location>
</feature>
<feature type="transmembrane region" description="Helical" evidence="9">
    <location>
        <begin position="541"/>
        <end position="559"/>
    </location>
</feature>
<dbReference type="GO" id="GO:0016410">
    <property type="term" value="F:N-acyltransferase activity"/>
    <property type="evidence" value="ECO:0007669"/>
    <property type="project" value="UniProtKB-UniRule"/>
</dbReference>
<evidence type="ECO:0000256" key="6">
    <source>
        <dbReference type="ARBA" id="ARBA00022989"/>
    </source>
</evidence>
<dbReference type="GO" id="GO:0005886">
    <property type="term" value="C:plasma membrane"/>
    <property type="evidence" value="ECO:0007669"/>
    <property type="project" value="UniProtKB-SubCell"/>
</dbReference>
<sequence length="567" mass="60222">MKRLAQGWNGAAAAELDTPLTDTRRGRARWGRLLLAGVLGVAHTQAFAPRDWWWLQLLALAGLAALLFDTRRVRDAAALGYAFGLGWFLSGIWWLYISMHVYGEMPAWMAALAVLLFSGYLALYPALAAAAWHRATASRRFGPAASTASAASADAVGWFGLVAAPLAFGAAWGLTEWLRGVIFTGFPWLGSGYAHTDGPLAGYAPLLGVYGVGALAAVCAAWLAALARIARPASAKLPDMPAGGRTAGISATLAVPLGLAVLLGAGWLLAGRAWTEPVGAPLSVRLLQGNVPQDIKFEAAGIARSNALYRDMITAAPADLVVTPETAFPLILQDMPPEIALALRQFSVGTGTALLFGAAGADSPVDFTNSVFGIGPEMKGLYRYDKHHLVPFGEFIPWGFRWFVDMMKMPLGDFRRGGLAQAPLPVRGVMVAPNICYEDLFGEEIARTLRGQREPANVLVNVTNLAWFGDTIALDQHLQISRMRALETRRPMLRSTNTGMTAVVAPDGSVPARLATFTTGTLSAQVQGTRGLTPYVRVGNVPAVLGCLLVLLVVAWRAASGRRGAGA</sequence>
<dbReference type="SUPFAM" id="SSF56317">
    <property type="entry name" value="Carbon-nitrogen hydrolase"/>
    <property type="match status" value="1"/>
</dbReference>